<protein>
    <recommendedName>
        <fullName evidence="1">Protein DltD</fullName>
    </recommendedName>
</protein>
<dbReference type="GO" id="GO:0005886">
    <property type="term" value="C:plasma membrane"/>
    <property type="evidence" value="ECO:0007669"/>
    <property type="project" value="UniProtKB-UniRule"/>
</dbReference>
<dbReference type="EMBL" id="JQBS01000035">
    <property type="protein sequence ID" value="KRN54796.1"/>
    <property type="molecule type" value="Genomic_DNA"/>
</dbReference>
<dbReference type="UniPathway" id="UPA00556"/>
<dbReference type="Pfam" id="PF04914">
    <property type="entry name" value="DltD"/>
    <property type="match status" value="1"/>
</dbReference>
<keyword evidence="3" id="KW-1185">Reference proteome</keyword>
<comment type="caution">
    <text evidence="2">The sequence shown here is derived from an EMBL/GenBank/DDBJ whole genome shotgun (WGS) entry which is preliminary data.</text>
</comment>
<keyword evidence="1" id="KW-0472">Membrane</keyword>
<dbReference type="GeneID" id="89589373"/>
<evidence type="ECO:0000256" key="1">
    <source>
        <dbReference type="PIRNR" id="PIRNR021438"/>
    </source>
</evidence>
<gene>
    <name evidence="2" type="ORF">IV74_GL002384</name>
</gene>
<dbReference type="NCBIfam" id="TIGR04092">
    <property type="entry name" value="LTA_DltD"/>
    <property type="match status" value="1"/>
</dbReference>
<keyword evidence="1" id="KW-1003">Cell membrane</keyword>
<dbReference type="InterPro" id="IPR023896">
    <property type="entry name" value="LTA_DltD"/>
</dbReference>
<sequence length="420" mass="48344">MKRKLIMAIGPLVVAVVMLLGVLFAPFNILPVGKRQVADSATAISTNIMKGEKVYQTAMNEPQMVPFFGSSELSRFDPFHPSVLAEKYQRNYTPYLIGNAGSQSLTHFLAMEGMGESLKNKKAVFIISPQWFVKKGAPGMMFDSHFSPLQTFEFIKANDKDTPERRYAASRLLTYKSVKSDIKMVSALRSVEKGEALTRKQRVYIKMKLRILEREDDLFGAFITNKNKQKVEKSVKRLPDVYNFEKLDKLAYQIGEKGSNNNPFEIKNGFYQTRIQPIQGDLKNSQTHFDYECSPEYSDFQLVLAKMKENNMDVRFVVTPVNHKWMEFTGLSPEMMEQFSKKINYQLKSQGFKVVDFSQDGSESYFMQDTIHIGWRGWLALDKQLKPFLESKTKESNVIKLNNYFLTKEWQDKKAADMGE</sequence>
<dbReference type="InterPro" id="IPR006998">
    <property type="entry name" value="DltD"/>
</dbReference>
<dbReference type="RefSeq" id="WP_034568743.1">
    <property type="nucleotide sequence ID" value="NZ_JQBS01000035.1"/>
</dbReference>
<dbReference type="GO" id="GO:0070395">
    <property type="term" value="P:lipoteichoic acid biosynthetic process"/>
    <property type="evidence" value="ECO:0007669"/>
    <property type="project" value="UniProtKB-UniRule"/>
</dbReference>
<name>A0A0R2HWS6_CARDV</name>
<dbReference type="Proteomes" id="UP000051658">
    <property type="component" value="Unassembled WGS sequence"/>
</dbReference>
<dbReference type="PATRIC" id="fig|1449336.4.peg.2422"/>
<dbReference type="PANTHER" id="PTHR40039">
    <property type="entry name" value="PROTEIN DLTD"/>
    <property type="match status" value="1"/>
</dbReference>
<comment type="similarity">
    <text evidence="1">Belongs to the DltD family.</text>
</comment>
<comment type="pathway">
    <text evidence="1">Cell wall biogenesis; lipoteichoic acid biosynthesis.</text>
</comment>
<dbReference type="PIRSF" id="PIRSF021438">
    <property type="entry name" value="DltD"/>
    <property type="match status" value="1"/>
</dbReference>
<dbReference type="PANTHER" id="PTHR40039:SF1">
    <property type="entry name" value="PROTEIN DLTD"/>
    <property type="match status" value="1"/>
</dbReference>
<organism evidence="2 3">
    <name type="scientific">Carnobacterium divergens DSM 20623</name>
    <dbReference type="NCBI Taxonomy" id="1449336"/>
    <lineage>
        <taxon>Bacteria</taxon>
        <taxon>Bacillati</taxon>
        <taxon>Bacillota</taxon>
        <taxon>Bacilli</taxon>
        <taxon>Lactobacillales</taxon>
        <taxon>Carnobacteriaceae</taxon>
        <taxon>Carnobacterium</taxon>
    </lineage>
</organism>
<reference evidence="2 3" key="1">
    <citation type="journal article" date="2015" name="Genome Announc.">
        <title>Expanding the biotechnology potential of lactobacilli through comparative genomics of 213 strains and associated genera.</title>
        <authorList>
            <person name="Sun Z."/>
            <person name="Harris H.M."/>
            <person name="McCann A."/>
            <person name="Guo C."/>
            <person name="Argimon S."/>
            <person name="Zhang W."/>
            <person name="Yang X."/>
            <person name="Jeffery I.B."/>
            <person name="Cooney J.C."/>
            <person name="Kagawa T.F."/>
            <person name="Liu W."/>
            <person name="Song Y."/>
            <person name="Salvetti E."/>
            <person name="Wrobel A."/>
            <person name="Rasinkangas P."/>
            <person name="Parkhill J."/>
            <person name="Rea M.C."/>
            <person name="O'Sullivan O."/>
            <person name="Ritari J."/>
            <person name="Douillard F.P."/>
            <person name="Paul Ross R."/>
            <person name="Yang R."/>
            <person name="Briner A.E."/>
            <person name="Felis G.E."/>
            <person name="de Vos W.M."/>
            <person name="Barrangou R."/>
            <person name="Klaenhammer T.R."/>
            <person name="Caufield P.W."/>
            <person name="Cui Y."/>
            <person name="Zhang H."/>
            <person name="O'Toole P.W."/>
        </authorList>
    </citation>
    <scope>NUCLEOTIDE SEQUENCE [LARGE SCALE GENOMIC DNA]</scope>
    <source>
        <strain evidence="2 3">DSM 20623</strain>
    </source>
</reference>
<accession>A0A0R2HWS6</accession>
<dbReference type="AlphaFoldDB" id="A0A0R2HWS6"/>
<dbReference type="eggNOG" id="COG3966">
    <property type="taxonomic scope" value="Bacteria"/>
</dbReference>
<proteinExistence type="inferred from homology"/>
<evidence type="ECO:0000313" key="2">
    <source>
        <dbReference type="EMBL" id="KRN54796.1"/>
    </source>
</evidence>
<evidence type="ECO:0000313" key="3">
    <source>
        <dbReference type="Proteomes" id="UP000051658"/>
    </source>
</evidence>